<evidence type="ECO:0000313" key="3">
    <source>
        <dbReference type="Proteomes" id="UP000216411"/>
    </source>
</evidence>
<protein>
    <submittedName>
        <fullName evidence="2">Uncharacterized protein</fullName>
    </submittedName>
</protein>
<sequence length="350" mass="41645">MKKSIILWLKISNKKEQTLKFVFCCLIFIFCRYYFTPLYKKSIANIKILNRTTVILLIFFFLIAFMGILLKHIFFESVMNNMQFQYFLNLNKKEYYLFLLFDNNSMFYFYLIVLFCATPYSNNLLMIFFILYVALFFIISFFSYYYAYKQIQIGSKYNSKKRNIKKKSFVINRKYPNLELIYLGVIRRYRIKSLLISKIVIVLLVISLFKINLGIIFYFILNVLLIISNDGFWNNEIDNAFYLKTIGISFYKYININLISGLIFNSCLIGTIYLVINKNIVNSLLFLIASIVVVFYWNLSYLYINTIVKGYEITKILLSICLFILSIIPVVNIIFASFLFIKLKNTWEKG</sequence>
<keyword evidence="3" id="KW-1185">Reference proteome</keyword>
<feature type="transmembrane region" description="Helical" evidence="1">
    <location>
        <begin position="95"/>
        <end position="120"/>
    </location>
</feature>
<keyword evidence="1" id="KW-1133">Transmembrane helix</keyword>
<feature type="transmembrane region" description="Helical" evidence="1">
    <location>
        <begin position="18"/>
        <end position="35"/>
    </location>
</feature>
<name>A0A371J636_9FIRM</name>
<evidence type="ECO:0000256" key="1">
    <source>
        <dbReference type="SAM" id="Phobius"/>
    </source>
</evidence>
<proteinExistence type="predicted"/>
<keyword evidence="1" id="KW-0812">Transmembrane</keyword>
<comment type="caution">
    <text evidence="2">The sequence shown here is derived from an EMBL/GenBank/DDBJ whole genome shotgun (WGS) entry which is preliminary data.</text>
</comment>
<feature type="transmembrane region" description="Helical" evidence="1">
    <location>
        <begin position="126"/>
        <end position="147"/>
    </location>
</feature>
<feature type="transmembrane region" description="Helical" evidence="1">
    <location>
        <begin position="254"/>
        <end position="276"/>
    </location>
</feature>
<feature type="transmembrane region" description="Helical" evidence="1">
    <location>
        <begin position="282"/>
        <end position="304"/>
    </location>
</feature>
<gene>
    <name evidence="2" type="ORF">CG710_019910</name>
</gene>
<evidence type="ECO:0000313" key="2">
    <source>
        <dbReference type="EMBL" id="RDY28128.1"/>
    </source>
</evidence>
<dbReference type="AlphaFoldDB" id="A0A371J636"/>
<organism evidence="2 3">
    <name type="scientific">Lachnotalea glycerini</name>
    <dbReference type="NCBI Taxonomy" id="1763509"/>
    <lineage>
        <taxon>Bacteria</taxon>
        <taxon>Bacillati</taxon>
        <taxon>Bacillota</taxon>
        <taxon>Clostridia</taxon>
        <taxon>Lachnospirales</taxon>
        <taxon>Lachnospiraceae</taxon>
        <taxon>Lachnotalea</taxon>
    </lineage>
</organism>
<feature type="transmembrane region" description="Helical" evidence="1">
    <location>
        <begin position="316"/>
        <end position="341"/>
    </location>
</feature>
<dbReference type="Proteomes" id="UP000216411">
    <property type="component" value="Unassembled WGS sequence"/>
</dbReference>
<reference evidence="2 3" key="1">
    <citation type="journal article" date="2017" name="Genome Announc.">
        <title>Draft Genome Sequence of a Sporulating and Motile Strain of Lachnotalea glycerini Isolated from Water in Quebec City, Canada.</title>
        <authorList>
            <person name="Maheux A.F."/>
            <person name="Boudreau D.K."/>
            <person name="Berube E."/>
            <person name="Boissinot M."/>
            <person name="Raymond F."/>
            <person name="Brodeur S."/>
            <person name="Corbeil J."/>
            <person name="Isabel S."/>
            <person name="Omar R.F."/>
            <person name="Bergeron M.G."/>
        </authorList>
    </citation>
    <scope>NUCLEOTIDE SEQUENCE [LARGE SCALE GENOMIC DNA]</scope>
    <source>
        <strain evidence="2 3">CCRI-19302</strain>
    </source>
</reference>
<accession>A0A371J636</accession>
<feature type="transmembrane region" description="Helical" evidence="1">
    <location>
        <begin position="55"/>
        <end position="74"/>
    </location>
</feature>
<dbReference type="EMBL" id="NOKA02000091">
    <property type="protein sequence ID" value="RDY28128.1"/>
    <property type="molecule type" value="Genomic_DNA"/>
</dbReference>
<keyword evidence="1" id="KW-0472">Membrane</keyword>
<dbReference type="RefSeq" id="WP_094376393.1">
    <property type="nucleotide sequence ID" value="NZ_NOKA02000091.1"/>
</dbReference>